<dbReference type="Gene3D" id="3.50.50.60">
    <property type="entry name" value="FAD/NAD(P)-binding domain"/>
    <property type="match status" value="3"/>
</dbReference>
<dbReference type="PRINTS" id="PR00368">
    <property type="entry name" value="FADPNR"/>
</dbReference>
<dbReference type="InterPro" id="IPR023753">
    <property type="entry name" value="FAD/NAD-binding_dom"/>
</dbReference>
<dbReference type="PIRSF" id="PIRSF037495">
    <property type="entry name" value="Opine_OX_OoxA/HcnB"/>
    <property type="match status" value="1"/>
</dbReference>
<dbReference type="PANTHER" id="PTHR42949">
    <property type="entry name" value="ANAEROBIC GLYCEROL-3-PHOSPHATE DEHYDROGENASE SUBUNIT B"/>
    <property type="match status" value="1"/>
</dbReference>
<proteinExistence type="predicted"/>
<dbReference type="Pfam" id="PF07992">
    <property type="entry name" value="Pyr_redox_2"/>
    <property type="match status" value="1"/>
</dbReference>
<keyword evidence="5" id="KW-1185">Reference proteome</keyword>
<dbReference type="InterPro" id="IPR051691">
    <property type="entry name" value="Metab_Enz_Cyan_OpOx_G3PDH"/>
</dbReference>
<reference evidence="4 5" key="1">
    <citation type="journal article" date="2019" name="Int. J. Syst. Evol. Microbiol.">
        <title>The Global Catalogue of Microorganisms (GCM) 10K type strain sequencing project: providing services to taxonomists for standard genome sequencing and annotation.</title>
        <authorList>
            <consortium name="The Broad Institute Genomics Platform"/>
            <consortium name="The Broad Institute Genome Sequencing Center for Infectious Disease"/>
            <person name="Wu L."/>
            <person name="Ma J."/>
        </authorList>
    </citation>
    <scope>NUCLEOTIDE SEQUENCE [LARGE SCALE GENOMIC DNA]</scope>
    <source>
        <strain evidence="4 5">JCM 15672</strain>
    </source>
</reference>
<dbReference type="RefSeq" id="WP_344376634.1">
    <property type="nucleotide sequence ID" value="NZ_BAAAPW010000005.1"/>
</dbReference>
<comment type="caution">
    <text evidence="4">The sequence shown here is derived from an EMBL/GenBank/DDBJ whole genome shotgun (WGS) entry which is preliminary data.</text>
</comment>
<dbReference type="SUPFAM" id="SSF51905">
    <property type="entry name" value="FAD/NAD(P)-binding domain"/>
    <property type="match status" value="1"/>
</dbReference>
<evidence type="ECO:0000256" key="2">
    <source>
        <dbReference type="SAM" id="MobiDB-lite"/>
    </source>
</evidence>
<dbReference type="PANTHER" id="PTHR42949:SF3">
    <property type="entry name" value="ANAEROBIC GLYCEROL-3-PHOSPHATE DEHYDROGENASE SUBUNIT B"/>
    <property type="match status" value="1"/>
</dbReference>
<name>A0ABN2USZ4_9MICO</name>
<organism evidence="4 5">
    <name type="scientific">Agromyces tropicus</name>
    <dbReference type="NCBI Taxonomy" id="555371"/>
    <lineage>
        <taxon>Bacteria</taxon>
        <taxon>Bacillati</taxon>
        <taxon>Actinomycetota</taxon>
        <taxon>Actinomycetes</taxon>
        <taxon>Micrococcales</taxon>
        <taxon>Microbacteriaceae</taxon>
        <taxon>Agromyces</taxon>
    </lineage>
</organism>
<evidence type="ECO:0000256" key="1">
    <source>
        <dbReference type="ARBA" id="ARBA00023002"/>
    </source>
</evidence>
<evidence type="ECO:0000259" key="3">
    <source>
        <dbReference type="Pfam" id="PF07992"/>
    </source>
</evidence>
<feature type="compositionally biased region" description="Basic and acidic residues" evidence="2">
    <location>
        <begin position="468"/>
        <end position="491"/>
    </location>
</feature>
<protein>
    <submittedName>
        <fullName evidence="4">FAD/NAD(P)-binding oxidoreductase</fullName>
    </submittedName>
</protein>
<feature type="region of interest" description="Disordered" evidence="2">
    <location>
        <begin position="467"/>
        <end position="491"/>
    </location>
</feature>
<dbReference type="Gene3D" id="1.10.10.1100">
    <property type="entry name" value="BFD-like [2Fe-2S]-binding domain"/>
    <property type="match status" value="1"/>
</dbReference>
<dbReference type="EMBL" id="BAAAPW010000005">
    <property type="protein sequence ID" value="GAA2042918.1"/>
    <property type="molecule type" value="Genomic_DNA"/>
</dbReference>
<dbReference type="InterPro" id="IPR036188">
    <property type="entry name" value="FAD/NAD-bd_sf"/>
</dbReference>
<gene>
    <name evidence="4" type="ORF">GCM10009819_31790</name>
</gene>
<keyword evidence="1" id="KW-0560">Oxidoreductase</keyword>
<evidence type="ECO:0000313" key="4">
    <source>
        <dbReference type="EMBL" id="GAA2042918.1"/>
    </source>
</evidence>
<dbReference type="PRINTS" id="PR00411">
    <property type="entry name" value="PNDRDTASEI"/>
</dbReference>
<evidence type="ECO:0000313" key="5">
    <source>
        <dbReference type="Proteomes" id="UP001501196"/>
    </source>
</evidence>
<dbReference type="Proteomes" id="UP001501196">
    <property type="component" value="Unassembled WGS sequence"/>
</dbReference>
<dbReference type="InterPro" id="IPR017224">
    <property type="entry name" value="Opine_Oxase_asu/HCN_bsu"/>
</dbReference>
<dbReference type="Gene3D" id="3.40.50.720">
    <property type="entry name" value="NAD(P)-binding Rossmann-like Domain"/>
    <property type="match status" value="1"/>
</dbReference>
<dbReference type="InterPro" id="IPR041854">
    <property type="entry name" value="BFD-like_2Fe2S-bd_dom_sf"/>
</dbReference>
<sequence length="491" mass="51626">MSRGILVIGAGPAGLAATEAALDAGARVTLVDGADLTGGQYWRHPPAERGDAREARGHHGWTRYLALHERVEGDPRCDVRLGAQVWAIEPDPVSPCGLAVHLATGRVDAVGARMERLRPDALVLATGAHDRTLPFPGWQLPGVFTGGAAQALAKGERVRVGDRVVIAGAGPFLLPVAVSVAGTGARVLAVAEASAVGRIARGWSARPWRLLRTASKAGELLGYVGAFLRHRIPYRTGTVVIAAHGTDRVEAVTLARLDADWRPRPGTERRIAVDAVCVTHDFTPRLELAIAAGCTVDTRRFVVVDDRQETTVPGVYAAGEITGIGGVDLALAEGAIAGAAAAGAEPDRAAVRRRAAFTGFAARIPAAHGIRPGWRDWLDDDTLVCRCEEVGVGRLRATAAETDGAGLRSLKLTTRAGLGACQGRVCGRTVEELLLDASGADRFPDLAGTDRRPIAVPQRLGDLAAIVREADDREQADLEPHDPPETSGKDT</sequence>
<accession>A0ABN2USZ4</accession>
<feature type="domain" description="FAD/NAD(P)-binding" evidence="3">
    <location>
        <begin position="5"/>
        <end position="332"/>
    </location>
</feature>